<keyword evidence="7 9" id="KW-0472">Membrane</keyword>
<comment type="subcellular location">
    <subcellularLocation>
        <location evidence="1">Membrane</location>
        <topology evidence="1">Multi-pass membrane protein</topology>
    </subcellularLocation>
</comment>
<dbReference type="Gramene" id="KVH88468">
    <property type="protein sequence ID" value="KVH88468"/>
    <property type="gene ID" value="Ccrd_026754"/>
</dbReference>
<evidence type="ECO:0000256" key="6">
    <source>
        <dbReference type="ARBA" id="ARBA00023065"/>
    </source>
</evidence>
<accession>A0A103XD01</accession>
<proteinExistence type="inferred from homology"/>
<sequence length="291" mass="32775">MALAFMYIPPYTSYLGTRNTGLMFSPLSYLVIFIVLICITERKKMEDDPINFNTLSIVIEVVSAYGNVGLSKGYNCDAQLMPDANCAKQMVRRSICGCESRSVAVNLDRSSPFGFFANLEDMYYEPLFRDSVAIGDKTKAPVECQNNNGPTNVEDEEDHEGKGNSDEVNLGNDDKHLFPQSSFIRRKKPNNVAPTHSTKGKSIVTSSFEDKIDNVLDALSSRSTQTFSSQNNYSPTTQECMDIVTCFPGFEEGSRMYSQALRIFLNKQVRENFMVPKTHMARMEFLKLLME</sequence>
<keyword evidence="6" id="KW-0406">Ion transport</keyword>
<keyword evidence="4 9" id="KW-0812">Transmembrane</keyword>
<evidence type="ECO:0000256" key="4">
    <source>
        <dbReference type="ARBA" id="ARBA00022692"/>
    </source>
</evidence>
<organism evidence="10 11">
    <name type="scientific">Cynara cardunculus var. scolymus</name>
    <name type="common">Globe artichoke</name>
    <name type="synonym">Cynara scolymus</name>
    <dbReference type="NCBI Taxonomy" id="59895"/>
    <lineage>
        <taxon>Eukaryota</taxon>
        <taxon>Viridiplantae</taxon>
        <taxon>Streptophyta</taxon>
        <taxon>Embryophyta</taxon>
        <taxon>Tracheophyta</taxon>
        <taxon>Spermatophyta</taxon>
        <taxon>Magnoliopsida</taxon>
        <taxon>eudicotyledons</taxon>
        <taxon>Gunneridae</taxon>
        <taxon>Pentapetalae</taxon>
        <taxon>asterids</taxon>
        <taxon>campanulids</taxon>
        <taxon>Asterales</taxon>
        <taxon>Asteraceae</taxon>
        <taxon>Carduoideae</taxon>
        <taxon>Cardueae</taxon>
        <taxon>Carduinae</taxon>
        <taxon>Cynara</taxon>
    </lineage>
</organism>
<evidence type="ECO:0000313" key="10">
    <source>
        <dbReference type="EMBL" id="KVH88468.1"/>
    </source>
</evidence>
<evidence type="ECO:0000256" key="8">
    <source>
        <dbReference type="SAM" id="MobiDB-lite"/>
    </source>
</evidence>
<evidence type="ECO:0000256" key="2">
    <source>
        <dbReference type="ARBA" id="ARBA00010864"/>
    </source>
</evidence>
<evidence type="ECO:0000256" key="9">
    <source>
        <dbReference type="SAM" id="Phobius"/>
    </source>
</evidence>
<dbReference type="InterPro" id="IPR051143">
    <property type="entry name" value="TrkH_K-transport"/>
</dbReference>
<comment type="similarity">
    <text evidence="2">Belongs to the TrkH potassium transport family. HKT (TC 2.A.38.3) subfamily.</text>
</comment>
<evidence type="ECO:0000256" key="3">
    <source>
        <dbReference type="ARBA" id="ARBA00022448"/>
    </source>
</evidence>
<keyword evidence="5 9" id="KW-1133">Transmembrane helix</keyword>
<feature type="transmembrane region" description="Helical" evidence="9">
    <location>
        <begin position="20"/>
        <end position="39"/>
    </location>
</feature>
<dbReference type="Pfam" id="PF02386">
    <property type="entry name" value="TrkH"/>
    <property type="match status" value="1"/>
</dbReference>
<evidence type="ECO:0000256" key="7">
    <source>
        <dbReference type="ARBA" id="ARBA00023136"/>
    </source>
</evidence>
<dbReference type="AlphaFoldDB" id="A0A103XD01"/>
<keyword evidence="11" id="KW-1185">Reference proteome</keyword>
<feature type="region of interest" description="Disordered" evidence="8">
    <location>
        <begin position="140"/>
        <end position="199"/>
    </location>
</feature>
<dbReference type="PANTHER" id="PTHR31064:SF30">
    <property type="entry name" value="HIGH-AFFINITY POTASSIUM TRANSPORT PROTEIN-RELATED"/>
    <property type="match status" value="1"/>
</dbReference>
<evidence type="ECO:0000313" key="11">
    <source>
        <dbReference type="Proteomes" id="UP000243975"/>
    </source>
</evidence>
<protein>
    <submittedName>
        <fullName evidence="10">Cation transporter</fullName>
    </submittedName>
</protein>
<dbReference type="EMBL" id="LEKV01005400">
    <property type="protein sequence ID" value="KVH88468.1"/>
    <property type="molecule type" value="Genomic_DNA"/>
</dbReference>
<reference evidence="10 11" key="1">
    <citation type="journal article" date="2016" name="Sci. Rep.">
        <title>The genome sequence of the outbreeding globe artichoke constructed de novo incorporating a phase-aware low-pass sequencing strategy of F1 progeny.</title>
        <authorList>
            <person name="Scaglione D."/>
            <person name="Reyes-Chin-Wo S."/>
            <person name="Acquadro A."/>
            <person name="Froenicke L."/>
            <person name="Portis E."/>
            <person name="Beitel C."/>
            <person name="Tirone M."/>
            <person name="Mauro R."/>
            <person name="Lo Monaco A."/>
            <person name="Mauromicale G."/>
            <person name="Faccioli P."/>
            <person name="Cattivelli L."/>
            <person name="Rieseberg L."/>
            <person name="Michelmore R."/>
            <person name="Lanteri S."/>
        </authorList>
    </citation>
    <scope>NUCLEOTIDE SEQUENCE [LARGE SCALE GENOMIC DNA]</scope>
    <source>
        <strain evidence="10">2C</strain>
    </source>
</reference>
<evidence type="ECO:0000256" key="1">
    <source>
        <dbReference type="ARBA" id="ARBA00004141"/>
    </source>
</evidence>
<dbReference type="Proteomes" id="UP000243975">
    <property type="component" value="Unassembled WGS sequence"/>
</dbReference>
<dbReference type="GO" id="GO:0008324">
    <property type="term" value="F:monoatomic cation transmembrane transporter activity"/>
    <property type="evidence" value="ECO:0007669"/>
    <property type="project" value="InterPro"/>
</dbReference>
<dbReference type="GO" id="GO:0030001">
    <property type="term" value="P:metal ion transport"/>
    <property type="evidence" value="ECO:0007669"/>
    <property type="project" value="UniProtKB-ARBA"/>
</dbReference>
<dbReference type="STRING" id="59895.A0A103XD01"/>
<gene>
    <name evidence="10" type="ORF">Ccrd_026754</name>
</gene>
<dbReference type="PANTHER" id="PTHR31064">
    <property type="entry name" value="POTASSIUM TRANSPORT PROTEIN DDB_G0292412-RELATED"/>
    <property type="match status" value="1"/>
</dbReference>
<dbReference type="GO" id="GO:0005886">
    <property type="term" value="C:plasma membrane"/>
    <property type="evidence" value="ECO:0007669"/>
    <property type="project" value="TreeGrafter"/>
</dbReference>
<name>A0A103XD01_CYNCS</name>
<keyword evidence="3" id="KW-0813">Transport</keyword>
<dbReference type="InterPro" id="IPR003445">
    <property type="entry name" value="Cat_transpt"/>
</dbReference>
<comment type="caution">
    <text evidence="10">The sequence shown here is derived from an EMBL/GenBank/DDBJ whole genome shotgun (WGS) entry which is preliminary data.</text>
</comment>
<evidence type="ECO:0000256" key="5">
    <source>
        <dbReference type="ARBA" id="ARBA00022989"/>
    </source>
</evidence>